<evidence type="ECO:0000313" key="2">
    <source>
        <dbReference type="Proteomes" id="UP000184509"/>
    </source>
</evidence>
<dbReference type="EMBL" id="FQTV01000014">
    <property type="protein sequence ID" value="SHF80834.1"/>
    <property type="molecule type" value="Genomic_DNA"/>
</dbReference>
<proteinExistence type="predicted"/>
<dbReference type="Proteomes" id="UP000184509">
    <property type="component" value="Unassembled WGS sequence"/>
</dbReference>
<organism evidence="1 2">
    <name type="scientific">Bacteroides luti</name>
    <dbReference type="NCBI Taxonomy" id="1297750"/>
    <lineage>
        <taxon>Bacteria</taxon>
        <taxon>Pseudomonadati</taxon>
        <taxon>Bacteroidota</taxon>
        <taxon>Bacteroidia</taxon>
        <taxon>Bacteroidales</taxon>
        <taxon>Bacteroidaceae</taxon>
        <taxon>Bacteroides</taxon>
    </lineage>
</organism>
<accession>A0A1M5ENV9</accession>
<keyword evidence="2" id="KW-1185">Reference proteome</keyword>
<dbReference type="STRING" id="1297750.SAMN05444405_11432"/>
<reference evidence="1 2" key="1">
    <citation type="submission" date="2016-11" db="EMBL/GenBank/DDBJ databases">
        <authorList>
            <person name="Jaros S."/>
            <person name="Januszkiewicz K."/>
            <person name="Wedrychowicz H."/>
        </authorList>
    </citation>
    <scope>NUCLEOTIDE SEQUENCE [LARGE SCALE GENOMIC DNA]</scope>
    <source>
        <strain evidence="1 2">DSM 26991</strain>
    </source>
</reference>
<evidence type="ECO:0000313" key="1">
    <source>
        <dbReference type="EMBL" id="SHF80834.1"/>
    </source>
</evidence>
<name>A0A1M5ENV9_9BACE</name>
<gene>
    <name evidence="1" type="ORF">SAMN05444405_11432</name>
</gene>
<sequence length="96" mass="11464">MFISKLLANLHKKLRIIYLYNENKLCTLTLCRNFISSLEIIYFYNRVYSGIVFIGRHFNIYLQNKVHNIKSDNLLSDAQTYTNCRLVFFNLLFVCL</sequence>
<dbReference type="AlphaFoldDB" id="A0A1M5ENV9"/>
<protein>
    <submittedName>
        <fullName evidence="1">Uncharacterized protein</fullName>
    </submittedName>
</protein>